<name>A0ABT5UGI9_9GAMM</name>
<feature type="domain" description="UmuC" evidence="6">
    <location>
        <begin position="2"/>
        <end position="187"/>
    </location>
</feature>
<dbReference type="PANTHER" id="PTHR11076:SF34">
    <property type="entry name" value="PROTEIN UMUC"/>
    <property type="match status" value="1"/>
</dbReference>
<dbReference type="InterPro" id="IPR050116">
    <property type="entry name" value="DNA_polymerase-Y"/>
</dbReference>
<dbReference type="InterPro" id="IPR017961">
    <property type="entry name" value="DNA_pol_Y-fam_little_finger"/>
</dbReference>
<keyword evidence="8" id="KW-1185">Reference proteome</keyword>
<proteinExistence type="inferred from homology"/>
<comment type="similarity">
    <text evidence="1">Belongs to the DNA polymerase type-Y family.</text>
</comment>
<comment type="caution">
    <text evidence="7">The sequence shown here is derived from an EMBL/GenBank/DDBJ whole genome shotgun (WGS) entry which is preliminary data.</text>
</comment>
<dbReference type="InterPro" id="IPR025188">
    <property type="entry name" value="DUF4113"/>
</dbReference>
<reference evidence="7 8" key="1">
    <citation type="submission" date="2022-11" db="EMBL/GenBank/DDBJ databases">
        <title>Spartinivicinus poritis sp. nov., isolated from scleractinian coral Porites lutea.</title>
        <authorList>
            <person name="Zhang G."/>
            <person name="Cai L."/>
            <person name="Wei Q."/>
        </authorList>
    </citation>
    <scope>NUCLEOTIDE SEQUENCE [LARGE SCALE GENOMIC DNA]</scope>
    <source>
        <strain evidence="7 8">A2-2</strain>
    </source>
</reference>
<gene>
    <name evidence="7" type="ORF">ORQ98_26410</name>
</gene>
<evidence type="ECO:0000256" key="4">
    <source>
        <dbReference type="ARBA" id="ARBA00023204"/>
    </source>
</evidence>
<evidence type="ECO:0000259" key="6">
    <source>
        <dbReference type="PROSITE" id="PS50173"/>
    </source>
</evidence>
<keyword evidence="4" id="KW-0234">DNA repair</keyword>
<protein>
    <submittedName>
        <fullName evidence="7">Y-family DNA polymerase</fullName>
    </submittedName>
</protein>
<dbReference type="InterPro" id="IPR001126">
    <property type="entry name" value="UmuC"/>
</dbReference>
<keyword evidence="2" id="KW-0227">DNA damage</keyword>
<dbReference type="Gene3D" id="3.30.70.270">
    <property type="match status" value="1"/>
</dbReference>
<evidence type="ECO:0000256" key="1">
    <source>
        <dbReference type="ARBA" id="ARBA00010945"/>
    </source>
</evidence>
<dbReference type="InterPro" id="IPR043502">
    <property type="entry name" value="DNA/RNA_pol_sf"/>
</dbReference>
<dbReference type="SUPFAM" id="SSF56672">
    <property type="entry name" value="DNA/RNA polymerases"/>
    <property type="match status" value="1"/>
</dbReference>
<dbReference type="InterPro" id="IPR043128">
    <property type="entry name" value="Rev_trsase/Diguanyl_cyclase"/>
</dbReference>
<dbReference type="Gene3D" id="1.10.150.20">
    <property type="entry name" value="5' to 3' exonuclease, C-terminal subdomain"/>
    <property type="match status" value="1"/>
</dbReference>
<dbReference type="PROSITE" id="PS50173">
    <property type="entry name" value="UMUC"/>
    <property type="match status" value="1"/>
</dbReference>
<dbReference type="Pfam" id="PF00817">
    <property type="entry name" value="IMS"/>
    <property type="match status" value="1"/>
</dbReference>
<keyword evidence="3" id="KW-0741">SOS mutagenesis</keyword>
<evidence type="ECO:0000313" key="8">
    <source>
        <dbReference type="Proteomes" id="UP001528823"/>
    </source>
</evidence>
<dbReference type="NCBIfam" id="NF002955">
    <property type="entry name" value="PRK03609.1"/>
    <property type="match status" value="1"/>
</dbReference>
<evidence type="ECO:0000256" key="2">
    <source>
        <dbReference type="ARBA" id="ARBA00022763"/>
    </source>
</evidence>
<evidence type="ECO:0000256" key="3">
    <source>
        <dbReference type="ARBA" id="ARBA00023199"/>
    </source>
</evidence>
<dbReference type="Pfam" id="PF11799">
    <property type="entry name" value="IMS_C"/>
    <property type="match status" value="1"/>
</dbReference>
<dbReference type="InterPro" id="IPR036775">
    <property type="entry name" value="DNA_pol_Y-fam_lit_finger_sf"/>
</dbReference>
<dbReference type="CDD" id="cd01700">
    <property type="entry name" value="PolY_Pol_V_umuC"/>
    <property type="match status" value="1"/>
</dbReference>
<evidence type="ECO:0000256" key="5">
    <source>
        <dbReference type="ARBA" id="ARBA00023236"/>
    </source>
</evidence>
<dbReference type="Proteomes" id="UP001528823">
    <property type="component" value="Unassembled WGS sequence"/>
</dbReference>
<dbReference type="Gene3D" id="3.30.1490.100">
    <property type="entry name" value="DNA polymerase, Y-family, little finger domain"/>
    <property type="match status" value="1"/>
</dbReference>
<dbReference type="EMBL" id="JAPMOU010000067">
    <property type="protein sequence ID" value="MDE1465498.1"/>
    <property type="molecule type" value="Genomic_DNA"/>
</dbReference>
<evidence type="ECO:0000313" key="7">
    <source>
        <dbReference type="EMBL" id="MDE1465498.1"/>
    </source>
</evidence>
<keyword evidence="5" id="KW-0742">SOS response</keyword>
<dbReference type="Gene3D" id="3.40.1170.60">
    <property type="match status" value="1"/>
</dbReference>
<organism evidence="7 8">
    <name type="scientific">Spartinivicinus poritis</name>
    <dbReference type="NCBI Taxonomy" id="2994640"/>
    <lineage>
        <taxon>Bacteria</taxon>
        <taxon>Pseudomonadati</taxon>
        <taxon>Pseudomonadota</taxon>
        <taxon>Gammaproteobacteria</taxon>
        <taxon>Oceanospirillales</taxon>
        <taxon>Zooshikellaceae</taxon>
        <taxon>Spartinivicinus</taxon>
    </lineage>
</organism>
<sequence length="420" mass="46618">MYALTDMNCFYVSCERLFRPDLAGKPVVVLSNNDGCCVARSPEAKALGIKMGEPVFKLQGLIKRHGITVFSSNYASYANISNRVMAVLEQLCPTVEVYSIDEAFLDLTDMACEASLKGYGFKVKQAIAQYCGIPACVGIAPTKTLAKLANHAAKQYPSTGGVVDVCSKKVQTRLLQCMPVDEVWGVGRRLNQKLRAMGINTAHDLANYPEKLLRQHFSVMLERTARELNGESCIALEEHPPAKQQIVCSRSFSKRVHKLKELAESISCYMTRAAEKLRQQQSRAQLINVFIRTSPFADTPQYSCGASLPLPHPTSDTRVLVKAAKMGLEAIYQPGFAYAKAGVMLSDISVSSFNQADLFTPEIDTQKSQHLMKTIDQINRRFPKALFLASNGTQRGWQMARHHLSPDYLTSWSDLPKARL</sequence>
<dbReference type="PANTHER" id="PTHR11076">
    <property type="entry name" value="DNA REPAIR POLYMERASE UMUC / TRANSFERASE FAMILY MEMBER"/>
    <property type="match status" value="1"/>
</dbReference>
<dbReference type="Pfam" id="PF13438">
    <property type="entry name" value="DUF4113"/>
    <property type="match status" value="1"/>
</dbReference>
<dbReference type="RefSeq" id="WP_274691804.1">
    <property type="nucleotide sequence ID" value="NZ_JAPMOU010000067.1"/>
</dbReference>
<accession>A0ABT5UGI9</accession>